<feature type="region of interest" description="Disordered" evidence="16">
    <location>
        <begin position="1"/>
        <end position="34"/>
    </location>
</feature>
<feature type="binding site" evidence="15">
    <location>
        <position position="209"/>
    </location>
    <ligand>
        <name>Zn(2+)</name>
        <dbReference type="ChEBI" id="CHEBI:29105"/>
    </ligand>
</feature>
<dbReference type="GO" id="GO:0010468">
    <property type="term" value="P:regulation of gene expression"/>
    <property type="evidence" value="ECO:0007669"/>
    <property type="project" value="UniProtKB-ARBA"/>
</dbReference>
<evidence type="ECO:0000256" key="9">
    <source>
        <dbReference type="ARBA" id="ARBA00041832"/>
    </source>
</evidence>
<dbReference type="PANTHER" id="PTHR11085:SF1">
    <property type="entry name" value="NAD-DEPENDENT PROTEIN DEACETYLASE SIRTUIN-7"/>
    <property type="match status" value="1"/>
</dbReference>
<dbReference type="SUPFAM" id="SSF52467">
    <property type="entry name" value="DHS-like NAD/FAD-binding domain"/>
    <property type="match status" value="1"/>
</dbReference>
<dbReference type="GO" id="GO:0000785">
    <property type="term" value="C:chromatin"/>
    <property type="evidence" value="ECO:0007669"/>
    <property type="project" value="TreeGrafter"/>
</dbReference>
<evidence type="ECO:0000256" key="11">
    <source>
        <dbReference type="ARBA" id="ARBA00050237"/>
    </source>
</evidence>
<keyword evidence="7" id="KW-0520">NAD</keyword>
<evidence type="ECO:0000256" key="5">
    <source>
        <dbReference type="ARBA" id="ARBA00022723"/>
    </source>
</evidence>
<dbReference type="InterPro" id="IPR026590">
    <property type="entry name" value="Ssirtuin_cat_dom"/>
</dbReference>
<accession>A0AAV2R8A2</accession>
<dbReference type="AlphaFoldDB" id="A0AAV2R8A2"/>
<reference evidence="18 19" key="1">
    <citation type="submission" date="2024-05" db="EMBL/GenBank/DDBJ databases">
        <authorList>
            <person name="Wallberg A."/>
        </authorList>
    </citation>
    <scope>NUCLEOTIDE SEQUENCE [LARGE SCALE GENOMIC DNA]</scope>
</reference>
<evidence type="ECO:0000313" key="18">
    <source>
        <dbReference type="EMBL" id="CAL4115894.1"/>
    </source>
</evidence>
<comment type="cofactor">
    <cofactor evidence="1">
        <name>Zn(2+)</name>
        <dbReference type="ChEBI" id="CHEBI:29105"/>
    </cofactor>
</comment>
<dbReference type="GO" id="GO:0046872">
    <property type="term" value="F:metal ion binding"/>
    <property type="evidence" value="ECO:0007669"/>
    <property type="project" value="UniProtKB-KW"/>
</dbReference>
<evidence type="ECO:0000256" key="7">
    <source>
        <dbReference type="ARBA" id="ARBA00023027"/>
    </source>
</evidence>
<feature type="domain" description="Deacetylase sirtuin-type" evidence="17">
    <location>
        <begin position="96"/>
        <end position="343"/>
    </location>
</feature>
<comment type="catalytic activity">
    <reaction evidence="13">
        <text>N(6)-propanoyl-L-lysyl-[protein] + NAD(+) + H2O = 3''-O-propanoyl-ADP-D-ribose + nicotinamide + L-lysyl-[protein]</text>
        <dbReference type="Rhea" id="RHEA:23500"/>
        <dbReference type="Rhea" id="RHEA-COMP:9752"/>
        <dbReference type="Rhea" id="RHEA-COMP:13758"/>
        <dbReference type="ChEBI" id="CHEBI:15377"/>
        <dbReference type="ChEBI" id="CHEBI:17154"/>
        <dbReference type="ChEBI" id="CHEBI:29969"/>
        <dbReference type="ChEBI" id="CHEBI:57540"/>
        <dbReference type="ChEBI" id="CHEBI:138019"/>
        <dbReference type="ChEBI" id="CHEBI:145015"/>
    </reaction>
    <physiologicalReaction direction="left-to-right" evidence="13">
        <dbReference type="Rhea" id="RHEA:23501"/>
    </physiologicalReaction>
</comment>
<dbReference type="GO" id="GO:0005634">
    <property type="term" value="C:nucleus"/>
    <property type="evidence" value="ECO:0007669"/>
    <property type="project" value="TreeGrafter"/>
</dbReference>
<keyword evidence="4" id="KW-0808">Transferase</keyword>
<dbReference type="Gene3D" id="2.20.28.200">
    <property type="match status" value="1"/>
</dbReference>
<dbReference type="EC" id="2.3.1.286" evidence="2"/>
<keyword evidence="5 15" id="KW-0479">Metal-binding</keyword>
<evidence type="ECO:0000256" key="4">
    <source>
        <dbReference type="ARBA" id="ARBA00022679"/>
    </source>
</evidence>
<feature type="compositionally biased region" description="Acidic residues" evidence="16">
    <location>
        <begin position="577"/>
        <end position="588"/>
    </location>
</feature>
<feature type="binding site" evidence="15">
    <location>
        <position position="239"/>
    </location>
    <ligand>
        <name>Zn(2+)</name>
        <dbReference type="ChEBI" id="CHEBI:29105"/>
    </ligand>
</feature>
<dbReference type="Proteomes" id="UP001497623">
    <property type="component" value="Unassembled WGS sequence"/>
</dbReference>
<organism evidence="18 19">
    <name type="scientific">Meganyctiphanes norvegica</name>
    <name type="common">Northern krill</name>
    <name type="synonym">Thysanopoda norvegica</name>
    <dbReference type="NCBI Taxonomy" id="48144"/>
    <lineage>
        <taxon>Eukaryota</taxon>
        <taxon>Metazoa</taxon>
        <taxon>Ecdysozoa</taxon>
        <taxon>Arthropoda</taxon>
        <taxon>Crustacea</taxon>
        <taxon>Multicrustacea</taxon>
        <taxon>Malacostraca</taxon>
        <taxon>Eumalacostraca</taxon>
        <taxon>Eucarida</taxon>
        <taxon>Euphausiacea</taxon>
        <taxon>Euphausiidae</taxon>
        <taxon>Meganyctiphanes</taxon>
    </lineage>
</organism>
<evidence type="ECO:0000256" key="1">
    <source>
        <dbReference type="ARBA" id="ARBA00001947"/>
    </source>
</evidence>
<evidence type="ECO:0000256" key="12">
    <source>
        <dbReference type="ARBA" id="ARBA00051105"/>
    </source>
</evidence>
<feature type="binding site" evidence="15">
    <location>
        <position position="242"/>
    </location>
    <ligand>
        <name>Zn(2+)</name>
        <dbReference type="ChEBI" id="CHEBI:29105"/>
    </ligand>
</feature>
<dbReference type="EMBL" id="CAXKWB010016303">
    <property type="protein sequence ID" value="CAL4115894.1"/>
    <property type="molecule type" value="Genomic_DNA"/>
</dbReference>
<evidence type="ECO:0000259" key="17">
    <source>
        <dbReference type="PROSITE" id="PS50305"/>
    </source>
</evidence>
<evidence type="ECO:0000256" key="2">
    <source>
        <dbReference type="ARBA" id="ARBA00012928"/>
    </source>
</evidence>
<feature type="binding site" evidence="15">
    <location>
        <position position="212"/>
    </location>
    <ligand>
        <name>Zn(2+)</name>
        <dbReference type="ChEBI" id="CHEBI:29105"/>
    </ligand>
</feature>
<dbReference type="InterPro" id="IPR050134">
    <property type="entry name" value="NAD-dep_sirtuin_deacylases"/>
</dbReference>
<comment type="similarity">
    <text evidence="8">Belongs to the sirtuin family. Class IV subfamily.</text>
</comment>
<dbReference type="GO" id="GO:0140861">
    <property type="term" value="P:DNA repair-dependent chromatin remodeling"/>
    <property type="evidence" value="ECO:0007669"/>
    <property type="project" value="UniProtKB-ARBA"/>
</dbReference>
<evidence type="ECO:0000256" key="8">
    <source>
        <dbReference type="ARBA" id="ARBA00038170"/>
    </source>
</evidence>
<comment type="catalytic activity">
    <reaction evidence="12">
        <text>N(6)-succinyl-L-lysyl-[protein] + NAD(+) + H2O = 2''-O-succinyl-ADP-D-ribose + nicotinamide + L-lysyl-[protein]</text>
        <dbReference type="Rhea" id="RHEA:47668"/>
        <dbReference type="Rhea" id="RHEA-COMP:9752"/>
        <dbReference type="Rhea" id="RHEA-COMP:11877"/>
        <dbReference type="ChEBI" id="CHEBI:15377"/>
        <dbReference type="ChEBI" id="CHEBI:17154"/>
        <dbReference type="ChEBI" id="CHEBI:29969"/>
        <dbReference type="ChEBI" id="CHEBI:57540"/>
        <dbReference type="ChEBI" id="CHEBI:87830"/>
        <dbReference type="ChEBI" id="CHEBI:87832"/>
    </reaction>
    <physiologicalReaction direction="left-to-right" evidence="12">
        <dbReference type="Rhea" id="RHEA:47669"/>
    </physiologicalReaction>
</comment>
<evidence type="ECO:0000256" key="10">
    <source>
        <dbReference type="ARBA" id="ARBA00043038"/>
    </source>
</evidence>
<dbReference type="PANTHER" id="PTHR11085">
    <property type="entry name" value="NAD-DEPENDENT PROTEIN DEACYLASE SIRTUIN-5, MITOCHONDRIAL-RELATED"/>
    <property type="match status" value="1"/>
</dbReference>
<dbReference type="PROSITE" id="PS50305">
    <property type="entry name" value="SIRTUIN"/>
    <property type="match status" value="1"/>
</dbReference>
<dbReference type="InterPro" id="IPR003000">
    <property type="entry name" value="Sirtuin"/>
</dbReference>
<dbReference type="InterPro" id="IPR029035">
    <property type="entry name" value="DHS-like_NAD/FAD-binding_dom"/>
</dbReference>
<comment type="caution">
    <text evidence="18">The sequence shown here is derived from an EMBL/GenBank/DDBJ whole genome shotgun (WGS) entry which is preliminary data.</text>
</comment>
<sequence length="1205" mass="135982">ERSLASMFTNRMAEADQPPAEPAKRKAKATASLNIARKEANRLKRVSRLLRKDAKGLTPQDQIFLEENSEDVEQFYKRREQRLVWQSRQSEQEDSHEELEEKSKSLAQAIHDAEFLVVYTGAGISTAASIPDYRGPNGIWTRMQKGMDIGSHDLSAAQPTITHMALAELYNRGIVRHVVSQNCDGLHLRSGLPKTAMSEVHGNMYIEVCKHCVPAREYVRTFDVTERTGTYKHPTGRRCYKCGEPLIDSIVHFGERGKLRWPLNWAGACHAANACDTILCLGSSLKVLKKYPWLWQMDRPNKRRPKLYIVNLQWTPKDKDATLKINGKCDEVMSLVLKAMGQDLPGYARYKDPIFQMATPLHPAEECTSSRPTLLPPNPEEVEEYIKKEQEEELKFKAMVEIEMKIKKEEEDSKCQSITEARPVTQYSPEQLEMLQKNELEYDINIKSEFPDKLNFVQSEIVKNLKSDPHDIKYMKSSEGCIAEQNLTSVHNLEKNMHECNNSELGQIVQNKTNERLLNEFQENIRKMEQTNNFTIFKPSKSNNLGKIHFENLKSQIYNTSVKNSPEGEMEPMQFDEENSQDMDEDSEGSYSDSETHSGTSEEDDDEDDEEDEDEGEDEPMPIIEDVSELTESPSSKNNIDYYKKAYASTNIELAKQGQALLKQNDFYGTGLCIRSINKPKLSQPNVKINDSSLSLDAIKQKNVENNSEVKNVLCNSENGSMFLHENIQVSESSNISSGCNSSSLPNVSSSTINESLRNTLNGLAYVNSSQSTNSLTNALAKNILCNQMQNITSSHALLNKVSNSLVSTSMGLKDKSSISLNSDSSAQNAPIGNKDGINGDGVLLTTQIVDGVIKTACVTESINDWNDDKSCVQTPTSSYSVNLSQNGQLNGKIQDSESKQIGRPNPASLNSQIVSQLALLESQKLQSIWYQSFCNMGSPNGELVESVKESLMSEMNVKNPNTSKVNIQESSLIMKNIYAAAINDKQKGAVLKKSKETVNEDVKYIWFWGFDANSHRASEVSKPTTESRVKIENASNDSDIEIIDIGSESDDSNTVRVTRSRTRIEPKVMNEEELIAKCHCKANNPELCKAGLHRAPPQPLDEDVVKARNIIRRSRTYNYRRFDPEFELKLESYTYEKLKPTRKSKKQKVENSKKICVIYNDDIEIIYDENHPKENCDFDVKEKEVKDEKSSNPGWYGIGLRKGM</sequence>
<evidence type="ECO:0000256" key="16">
    <source>
        <dbReference type="SAM" id="MobiDB-lite"/>
    </source>
</evidence>
<protein>
    <recommendedName>
        <fullName evidence="2">protein acetyllysine N-acetyltransferase</fullName>
        <ecNumber evidence="2">2.3.1.286</ecNumber>
    </recommendedName>
    <alternativeName>
        <fullName evidence="10">Regulatory protein SIR2 homolog 7</fullName>
    </alternativeName>
    <alternativeName>
        <fullName evidence="9">SIR2-like protein 7</fullName>
    </alternativeName>
</protein>
<dbReference type="GO" id="GO:0070403">
    <property type="term" value="F:NAD+ binding"/>
    <property type="evidence" value="ECO:0007669"/>
    <property type="project" value="InterPro"/>
</dbReference>
<dbReference type="Gene3D" id="3.40.50.1220">
    <property type="entry name" value="TPP-binding domain"/>
    <property type="match status" value="1"/>
</dbReference>
<dbReference type="GO" id="GO:0097372">
    <property type="term" value="F:histone H3K18 deacetylase activity, NAD-dependent"/>
    <property type="evidence" value="ECO:0007669"/>
    <property type="project" value="TreeGrafter"/>
</dbReference>
<proteinExistence type="inferred from homology"/>
<feature type="compositionally biased region" description="Acidic residues" evidence="16">
    <location>
        <begin position="601"/>
        <end position="620"/>
    </location>
</feature>
<feature type="active site" description="Proton acceptor" evidence="15">
    <location>
        <position position="201"/>
    </location>
</feature>
<evidence type="ECO:0000256" key="3">
    <source>
        <dbReference type="ARBA" id="ARBA00022553"/>
    </source>
</evidence>
<dbReference type="FunFam" id="2.20.28.200:FF:000002">
    <property type="entry name" value="NAD-dependent deacetylase sirtuin-7"/>
    <property type="match status" value="1"/>
</dbReference>
<keyword evidence="6 15" id="KW-0862">Zinc</keyword>
<keyword evidence="19" id="KW-1185">Reference proteome</keyword>
<comment type="catalytic activity">
    <reaction evidence="14">
        <text>N(6)-glutaryl-L-lysyl-[protein] + NAD(+) + H2O = 2''-O-glutaryl-ADP-D-ribose + nicotinamide + L-lysyl-[protein]</text>
        <dbReference type="Rhea" id="RHEA:47664"/>
        <dbReference type="Rhea" id="RHEA-COMP:9752"/>
        <dbReference type="Rhea" id="RHEA-COMP:11875"/>
        <dbReference type="ChEBI" id="CHEBI:15377"/>
        <dbReference type="ChEBI" id="CHEBI:17154"/>
        <dbReference type="ChEBI" id="CHEBI:29969"/>
        <dbReference type="ChEBI" id="CHEBI:57540"/>
        <dbReference type="ChEBI" id="CHEBI:87828"/>
        <dbReference type="ChEBI" id="CHEBI:87829"/>
    </reaction>
    <physiologicalReaction direction="left-to-right" evidence="14">
        <dbReference type="Rhea" id="RHEA:47665"/>
    </physiologicalReaction>
</comment>
<evidence type="ECO:0000256" key="13">
    <source>
        <dbReference type="ARBA" id="ARBA00051399"/>
    </source>
</evidence>
<feature type="region of interest" description="Disordered" evidence="16">
    <location>
        <begin position="577"/>
        <end position="637"/>
    </location>
</feature>
<dbReference type="GO" id="GO:0035861">
    <property type="term" value="C:site of double-strand break"/>
    <property type="evidence" value="ECO:0007669"/>
    <property type="project" value="UniProtKB-ARBA"/>
</dbReference>
<feature type="non-terminal residue" evidence="18">
    <location>
        <position position="1"/>
    </location>
</feature>
<keyword evidence="3" id="KW-0597">Phosphoprotein</keyword>
<gene>
    <name evidence="18" type="ORF">MNOR_LOCUS20805</name>
</gene>
<comment type="catalytic activity">
    <reaction evidence="11">
        <text>N(6)-decanoyl-L-lysyl-[protein] + NAD(+) + H2O = 2''-O-decanoyl-ADP-D-ribose + nicotinamide + L-lysyl-[protein]</text>
        <dbReference type="Rhea" id="RHEA:70631"/>
        <dbReference type="Rhea" id="RHEA-COMP:9752"/>
        <dbReference type="Rhea" id="RHEA-COMP:17932"/>
        <dbReference type="ChEBI" id="CHEBI:15377"/>
        <dbReference type="ChEBI" id="CHEBI:17154"/>
        <dbReference type="ChEBI" id="CHEBI:29969"/>
        <dbReference type="ChEBI" id="CHEBI:57540"/>
        <dbReference type="ChEBI" id="CHEBI:143222"/>
        <dbReference type="ChEBI" id="CHEBI:189688"/>
    </reaction>
    <physiologicalReaction direction="left-to-right" evidence="11">
        <dbReference type="Rhea" id="RHEA:70632"/>
    </physiologicalReaction>
</comment>
<evidence type="ECO:0000256" key="15">
    <source>
        <dbReference type="PROSITE-ProRule" id="PRU00236"/>
    </source>
</evidence>
<dbReference type="FunFam" id="3.40.50.1220:FF:000038">
    <property type="entry name" value="NAD-dependent protein deacetylase sirtuin-6 isoform X2"/>
    <property type="match status" value="1"/>
</dbReference>
<evidence type="ECO:0000256" key="6">
    <source>
        <dbReference type="ARBA" id="ARBA00022833"/>
    </source>
</evidence>
<feature type="non-terminal residue" evidence="18">
    <location>
        <position position="1205"/>
    </location>
</feature>
<dbReference type="Pfam" id="PF02146">
    <property type="entry name" value="SIR2"/>
    <property type="match status" value="1"/>
</dbReference>
<evidence type="ECO:0000256" key="14">
    <source>
        <dbReference type="ARBA" id="ARBA00052763"/>
    </source>
</evidence>
<evidence type="ECO:0000313" key="19">
    <source>
        <dbReference type="Proteomes" id="UP001497623"/>
    </source>
</evidence>
<name>A0AAV2R8A2_MEGNR</name>
<dbReference type="CDD" id="cd01410">
    <property type="entry name" value="SIRT7"/>
    <property type="match status" value="1"/>
</dbReference>